<dbReference type="SUPFAM" id="SSF52833">
    <property type="entry name" value="Thioredoxin-like"/>
    <property type="match status" value="1"/>
</dbReference>
<keyword evidence="6" id="KW-1133">Transmembrane helix</keyword>
<dbReference type="PROSITE" id="PS51352">
    <property type="entry name" value="THIOREDOXIN_2"/>
    <property type="match status" value="1"/>
</dbReference>
<keyword evidence="2" id="KW-0201">Cytochrome c-type biogenesis</keyword>
<dbReference type="InterPro" id="IPR000866">
    <property type="entry name" value="AhpC/TSA"/>
</dbReference>
<dbReference type="InterPro" id="IPR013766">
    <property type="entry name" value="Thioredoxin_domain"/>
</dbReference>
<keyword evidence="6" id="KW-0812">Transmembrane</keyword>
<dbReference type="Proteomes" id="UP001596170">
    <property type="component" value="Unassembled WGS sequence"/>
</dbReference>
<dbReference type="InterPro" id="IPR050553">
    <property type="entry name" value="Thioredoxin_ResA/DsbE_sf"/>
</dbReference>
<evidence type="ECO:0000256" key="1">
    <source>
        <dbReference type="ARBA" id="ARBA00004196"/>
    </source>
</evidence>
<dbReference type="PANTHER" id="PTHR42852:SF6">
    <property type="entry name" value="THIOL:DISULFIDE INTERCHANGE PROTEIN DSBE"/>
    <property type="match status" value="1"/>
</dbReference>
<dbReference type="InterPro" id="IPR036249">
    <property type="entry name" value="Thioredoxin-like_sf"/>
</dbReference>
<dbReference type="RefSeq" id="WP_377732503.1">
    <property type="nucleotide sequence ID" value="NZ_JBHSRI010000002.1"/>
</dbReference>
<feature type="domain" description="Thioredoxin" evidence="7">
    <location>
        <begin position="39"/>
        <end position="177"/>
    </location>
</feature>
<keyword evidence="4" id="KW-1015">Disulfide bond</keyword>
<accession>A0ABW1L407</accession>
<keyword evidence="9" id="KW-1185">Reference proteome</keyword>
<evidence type="ECO:0000256" key="2">
    <source>
        <dbReference type="ARBA" id="ARBA00022748"/>
    </source>
</evidence>
<evidence type="ECO:0000259" key="7">
    <source>
        <dbReference type="PROSITE" id="PS51352"/>
    </source>
</evidence>
<evidence type="ECO:0000256" key="3">
    <source>
        <dbReference type="ARBA" id="ARBA00022968"/>
    </source>
</evidence>
<evidence type="ECO:0000256" key="4">
    <source>
        <dbReference type="ARBA" id="ARBA00023157"/>
    </source>
</evidence>
<evidence type="ECO:0000256" key="6">
    <source>
        <dbReference type="SAM" id="Phobius"/>
    </source>
</evidence>
<organism evidence="8 9">
    <name type="scientific">Paenisporosarcina macmurdoensis</name>
    <dbReference type="NCBI Taxonomy" id="212659"/>
    <lineage>
        <taxon>Bacteria</taxon>
        <taxon>Bacillati</taxon>
        <taxon>Bacillota</taxon>
        <taxon>Bacilli</taxon>
        <taxon>Bacillales</taxon>
        <taxon>Caryophanaceae</taxon>
        <taxon>Paenisporosarcina</taxon>
    </lineage>
</organism>
<sequence length="178" mass="20267">MAQTKQKRFIMRTVILAVLVLAIVYTIFNNATKEKVAVLSIGDEAPDFTLVDLNGEEHRLSDYKGQGVFLNFWGTWCKPCVKEMPAMDRQYEIYKEQGVQILAVNIAQSDFEVERFASQYGLDFPIVIDKTKSVLEAYNIDPLPSTLLINPDGKIEQIIRGEMTEQDIAGFMEQIRPE</sequence>
<proteinExistence type="predicted"/>
<reference evidence="9" key="1">
    <citation type="journal article" date="2019" name="Int. J. Syst. Evol. Microbiol.">
        <title>The Global Catalogue of Microorganisms (GCM) 10K type strain sequencing project: providing services to taxonomists for standard genome sequencing and annotation.</title>
        <authorList>
            <consortium name="The Broad Institute Genomics Platform"/>
            <consortium name="The Broad Institute Genome Sequencing Center for Infectious Disease"/>
            <person name="Wu L."/>
            <person name="Ma J."/>
        </authorList>
    </citation>
    <scope>NUCLEOTIDE SEQUENCE [LARGE SCALE GENOMIC DNA]</scope>
    <source>
        <strain evidence="9">CCUG 54527</strain>
    </source>
</reference>
<evidence type="ECO:0000313" key="8">
    <source>
        <dbReference type="EMBL" id="MFC6038484.1"/>
    </source>
</evidence>
<keyword evidence="6" id="KW-0472">Membrane</keyword>
<evidence type="ECO:0000313" key="9">
    <source>
        <dbReference type="Proteomes" id="UP001596170"/>
    </source>
</evidence>
<comment type="caution">
    <text evidence="8">The sequence shown here is derived from an EMBL/GenBank/DDBJ whole genome shotgun (WGS) entry which is preliminary data.</text>
</comment>
<protein>
    <submittedName>
        <fullName evidence="8">Thiol-disulfide oxidoreductase ResA</fullName>
    </submittedName>
</protein>
<dbReference type="CDD" id="cd02966">
    <property type="entry name" value="TlpA_like_family"/>
    <property type="match status" value="1"/>
</dbReference>
<dbReference type="NCBIfam" id="NF002854">
    <property type="entry name" value="PRK03147.1"/>
    <property type="match status" value="1"/>
</dbReference>
<dbReference type="Pfam" id="PF00578">
    <property type="entry name" value="AhpC-TSA"/>
    <property type="match status" value="1"/>
</dbReference>
<dbReference type="Gene3D" id="3.40.30.10">
    <property type="entry name" value="Glutaredoxin"/>
    <property type="match status" value="1"/>
</dbReference>
<dbReference type="EMBL" id="JBHSRI010000002">
    <property type="protein sequence ID" value="MFC6038484.1"/>
    <property type="molecule type" value="Genomic_DNA"/>
</dbReference>
<evidence type="ECO:0000256" key="5">
    <source>
        <dbReference type="ARBA" id="ARBA00023284"/>
    </source>
</evidence>
<feature type="transmembrane region" description="Helical" evidence="6">
    <location>
        <begin position="9"/>
        <end position="28"/>
    </location>
</feature>
<dbReference type="PANTHER" id="PTHR42852">
    <property type="entry name" value="THIOL:DISULFIDE INTERCHANGE PROTEIN DSBE"/>
    <property type="match status" value="1"/>
</dbReference>
<comment type="subcellular location">
    <subcellularLocation>
        <location evidence="1">Cell envelope</location>
    </subcellularLocation>
</comment>
<keyword evidence="3" id="KW-0735">Signal-anchor</keyword>
<name>A0ABW1L407_9BACL</name>
<gene>
    <name evidence="8" type="primary">resA</name>
    <name evidence="8" type="ORF">ACFPYN_03345</name>
</gene>
<keyword evidence="5" id="KW-0676">Redox-active center</keyword>